<keyword evidence="1" id="KW-0812">Transmembrane</keyword>
<keyword evidence="1" id="KW-1133">Transmembrane helix</keyword>
<reference evidence="2 3" key="1">
    <citation type="submission" date="2021-01" db="EMBL/GenBank/DDBJ databases">
        <title>Genomic Encyclopedia of Type Strains, Phase IV (KMG-IV): sequencing the most valuable type-strain genomes for metagenomic binning, comparative biology and taxonomic classification.</title>
        <authorList>
            <person name="Goeker M."/>
        </authorList>
    </citation>
    <scope>NUCLEOTIDE SEQUENCE [LARGE SCALE GENOMIC DNA]</scope>
    <source>
        <strain evidence="2 3">DSM 100968</strain>
    </source>
</reference>
<feature type="transmembrane region" description="Helical" evidence="1">
    <location>
        <begin position="40"/>
        <end position="61"/>
    </location>
</feature>
<dbReference type="RefSeq" id="WP_205005732.1">
    <property type="nucleotide sequence ID" value="NZ_CBCRXA010000004.1"/>
</dbReference>
<gene>
    <name evidence="2" type="ORF">JOC27_000836</name>
</gene>
<evidence type="ECO:0000256" key="1">
    <source>
        <dbReference type="SAM" id="Phobius"/>
    </source>
</evidence>
<protein>
    <submittedName>
        <fullName evidence="2">Glucan phosphoethanolaminetransferase (Alkaline phosphatase superfamily)</fullName>
    </submittedName>
</protein>
<keyword evidence="1" id="KW-0472">Membrane</keyword>
<proteinExistence type="predicted"/>
<dbReference type="Proteomes" id="UP000823201">
    <property type="component" value="Unassembled WGS sequence"/>
</dbReference>
<evidence type="ECO:0000313" key="2">
    <source>
        <dbReference type="EMBL" id="MBM7657393.1"/>
    </source>
</evidence>
<comment type="caution">
    <text evidence="2">The sequence shown here is derived from an EMBL/GenBank/DDBJ whole genome shotgun (WGS) entry which is preliminary data.</text>
</comment>
<organism evidence="2 3">
    <name type="scientific">Sporolactobacillus spathodeae</name>
    <dbReference type="NCBI Taxonomy" id="1465502"/>
    <lineage>
        <taxon>Bacteria</taxon>
        <taxon>Bacillati</taxon>
        <taxon>Bacillota</taxon>
        <taxon>Bacilli</taxon>
        <taxon>Bacillales</taxon>
        <taxon>Sporolactobacillaceae</taxon>
        <taxon>Sporolactobacillus</taxon>
    </lineage>
</organism>
<sequence length="95" mass="10864">MIKSFVALLLLYCFVNLLALVIYYPATILAAFSTDSVGITAITYVLAYSPLLLVNALVFLISLRIRRIKLRRLVKLLFFLCFTILFVTGYTLYIF</sequence>
<keyword evidence="3" id="KW-1185">Reference proteome</keyword>
<dbReference type="EMBL" id="JAFBEV010000005">
    <property type="protein sequence ID" value="MBM7657393.1"/>
    <property type="molecule type" value="Genomic_DNA"/>
</dbReference>
<accession>A0ABS2Q6J4</accession>
<feature type="transmembrane region" description="Helical" evidence="1">
    <location>
        <begin position="73"/>
        <end position="93"/>
    </location>
</feature>
<name>A0ABS2Q6J4_9BACL</name>
<evidence type="ECO:0000313" key="3">
    <source>
        <dbReference type="Proteomes" id="UP000823201"/>
    </source>
</evidence>